<feature type="compositionally biased region" description="Polar residues" evidence="4">
    <location>
        <begin position="76"/>
        <end position="92"/>
    </location>
</feature>
<proteinExistence type="predicted"/>
<name>A0A7H0VFV3_9FLAO</name>
<feature type="binding site" evidence="1">
    <location>
        <position position="77"/>
    </location>
    <ligand>
        <name>ATP</name>
        <dbReference type="ChEBI" id="CHEBI:30616"/>
    </ligand>
</feature>
<feature type="binding site" evidence="3">
    <location>
        <begin position="251"/>
        <end position="252"/>
    </location>
    <ligand>
        <name>ATP</name>
        <dbReference type="ChEBI" id="CHEBI:30616"/>
    </ligand>
</feature>
<evidence type="ECO:0000256" key="3">
    <source>
        <dbReference type="PIRSR" id="PIRSR640198-2"/>
    </source>
</evidence>
<dbReference type="GO" id="GO:0005524">
    <property type="term" value="F:ATP binding"/>
    <property type="evidence" value="ECO:0007669"/>
    <property type="project" value="UniProtKB-KW"/>
</dbReference>
<evidence type="ECO:0000256" key="2">
    <source>
        <dbReference type="PIRSR" id="PIRSR640198-1"/>
    </source>
</evidence>
<accession>A0A7H0VFV3</accession>
<dbReference type="InterPro" id="IPR040198">
    <property type="entry name" value="Fido_containing"/>
</dbReference>
<feature type="active site" evidence="2">
    <location>
        <position position="209"/>
    </location>
</feature>
<dbReference type="InterPro" id="IPR003812">
    <property type="entry name" value="Fido"/>
</dbReference>
<evidence type="ECO:0000313" key="6">
    <source>
        <dbReference type="EMBL" id="QNR24601.1"/>
    </source>
</evidence>
<protein>
    <submittedName>
        <fullName evidence="6">Fic family protein</fullName>
    </submittedName>
</protein>
<dbReference type="SUPFAM" id="SSF140931">
    <property type="entry name" value="Fic-like"/>
    <property type="match status" value="1"/>
</dbReference>
<keyword evidence="7" id="KW-1185">Reference proteome</keyword>
<keyword evidence="1" id="KW-0547">Nucleotide-binding</keyword>
<dbReference type="AlphaFoldDB" id="A0A7H0VFV3"/>
<evidence type="ECO:0000313" key="7">
    <source>
        <dbReference type="Proteomes" id="UP000516305"/>
    </source>
</evidence>
<reference evidence="6 7" key="1">
    <citation type="submission" date="2020-08" db="EMBL/GenBank/DDBJ databases">
        <title>Croceimicrobium hydrocarbonivorans gen. nov., sp. nov., a novel marine bacterium isolated from a bacterial consortium that degrades polyethylene terephthalate.</title>
        <authorList>
            <person name="Liu R."/>
        </authorList>
    </citation>
    <scope>NUCLEOTIDE SEQUENCE [LARGE SCALE GENOMIC DNA]</scope>
    <source>
        <strain evidence="6 7">A20-9</strain>
    </source>
</reference>
<evidence type="ECO:0000256" key="4">
    <source>
        <dbReference type="SAM" id="MobiDB-lite"/>
    </source>
</evidence>
<dbReference type="KEGG" id="chyd:H4K34_01800"/>
<evidence type="ECO:0000256" key="1">
    <source>
        <dbReference type="PIRSR" id="PIRSR038925-1"/>
    </source>
</evidence>
<dbReference type="InterPro" id="IPR025758">
    <property type="entry name" value="Fic/DOC_N"/>
</dbReference>
<dbReference type="PANTHER" id="PTHR13504:SF38">
    <property type="entry name" value="FIDO DOMAIN-CONTAINING PROTEIN"/>
    <property type="match status" value="1"/>
</dbReference>
<feature type="binding site" evidence="1">
    <location>
        <position position="251"/>
    </location>
    <ligand>
        <name>ATP</name>
        <dbReference type="ChEBI" id="CHEBI:30616"/>
    </ligand>
</feature>
<dbReference type="Gene3D" id="1.10.3290.10">
    <property type="entry name" value="Fido-like domain"/>
    <property type="match status" value="1"/>
</dbReference>
<feature type="region of interest" description="Disordered" evidence="4">
    <location>
        <begin position="74"/>
        <end position="94"/>
    </location>
</feature>
<keyword evidence="1" id="KW-0067">ATP-binding</keyword>
<dbReference type="InterPro" id="IPR036597">
    <property type="entry name" value="Fido-like_dom_sf"/>
</dbReference>
<evidence type="ECO:0000259" key="5">
    <source>
        <dbReference type="PROSITE" id="PS51459"/>
    </source>
</evidence>
<dbReference type="Proteomes" id="UP000516305">
    <property type="component" value="Chromosome"/>
</dbReference>
<dbReference type="PANTHER" id="PTHR13504">
    <property type="entry name" value="FIDO DOMAIN-CONTAINING PROTEIN DDB_G0283145"/>
    <property type="match status" value="1"/>
</dbReference>
<feature type="binding site" evidence="3">
    <location>
        <begin position="213"/>
        <end position="220"/>
    </location>
    <ligand>
        <name>ATP</name>
        <dbReference type="ChEBI" id="CHEBI:30616"/>
    </ligand>
</feature>
<dbReference type="Pfam" id="PF13784">
    <property type="entry name" value="Fic_N"/>
    <property type="match status" value="1"/>
</dbReference>
<dbReference type="Pfam" id="PF02661">
    <property type="entry name" value="Fic"/>
    <property type="match status" value="1"/>
</dbReference>
<dbReference type="InterPro" id="IPR026287">
    <property type="entry name" value="SoFic-like"/>
</dbReference>
<dbReference type="EMBL" id="CP060139">
    <property type="protein sequence ID" value="QNR24601.1"/>
    <property type="molecule type" value="Genomic_DNA"/>
</dbReference>
<dbReference type="RefSeq" id="WP_210759128.1">
    <property type="nucleotide sequence ID" value="NZ_CP060139.1"/>
</dbReference>
<dbReference type="PROSITE" id="PS51459">
    <property type="entry name" value="FIDO"/>
    <property type="match status" value="1"/>
</dbReference>
<feature type="domain" description="Fido" evidence="5">
    <location>
        <begin position="123"/>
        <end position="273"/>
    </location>
</feature>
<gene>
    <name evidence="6" type="ORF">H4K34_01800</name>
</gene>
<organism evidence="6 7">
    <name type="scientific">Croceimicrobium hydrocarbonivorans</name>
    <dbReference type="NCBI Taxonomy" id="2761580"/>
    <lineage>
        <taxon>Bacteria</taxon>
        <taxon>Pseudomonadati</taxon>
        <taxon>Bacteroidota</taxon>
        <taxon>Flavobacteriia</taxon>
        <taxon>Flavobacteriales</taxon>
        <taxon>Owenweeksiaceae</taxon>
        <taxon>Croceimicrobium</taxon>
    </lineage>
</organism>
<sequence length="375" mass="43090">MDQFHQGYFINEGTYHYFKPSEIDRRWEMKDTNLANLLAEASNLVGKLDMFSKFVPNIDLFIRLHVVKEATKSSKIEGTNTDLPEAVQSQNQIRDERRDDWREVQNYVEAMNLAIEHLKKLPISSRLIKIAHKSILQGVRGARKEPGEFRRSQNWIGGMGISSASFVPPPHIEIAGLMGDLEKFANSDETNLHPLVKVALIHYQFETIHPFLDGNGRVGRLLITLYLVQQKVLEKPLLYLSDFFERHKLEYYEKLMLVRKSGDLQAWITFFLAGIIETAKTSIGTLEGILNLNRTVSEKINTLRGRAENAQKVVEYLYVKPIVEVSEVTEIIGLSRPASYKLVDSLERIGILKKWGDSKPQKYVFDDYLSLFMTE</sequence>
<feature type="binding site" evidence="1">
    <location>
        <begin position="214"/>
        <end position="220"/>
    </location>
    <ligand>
        <name>ATP</name>
        <dbReference type="ChEBI" id="CHEBI:30616"/>
    </ligand>
</feature>
<dbReference type="PIRSF" id="PIRSF038925">
    <property type="entry name" value="AMP-prot_trans"/>
    <property type="match status" value="1"/>
</dbReference>
<feature type="binding site" evidence="1">
    <location>
        <position position="209"/>
    </location>
    <ligand>
        <name>ATP</name>
        <dbReference type="ChEBI" id="CHEBI:30616"/>
    </ligand>
</feature>